<dbReference type="Gramene" id="OPUNC05G10360.1">
    <property type="protein sequence ID" value="OPUNC05G10360.1"/>
    <property type="gene ID" value="OPUNC05G10360"/>
</dbReference>
<protein>
    <recommendedName>
        <fullName evidence="7">OVATE domain-containing protein</fullName>
    </recommendedName>
</protein>
<feature type="compositionally biased region" description="Low complexity" evidence="6">
    <location>
        <begin position="91"/>
        <end position="109"/>
    </location>
</feature>
<dbReference type="EnsemblPlants" id="OPUNC05G10360.1">
    <property type="protein sequence ID" value="OPUNC05G10360.1"/>
    <property type="gene ID" value="OPUNC05G10360"/>
</dbReference>
<proteinExistence type="predicted"/>
<reference evidence="8" key="2">
    <citation type="submission" date="2018-05" db="EMBL/GenBank/DDBJ databases">
        <title>OpunRS2 (Oryza punctata Reference Sequence Version 2).</title>
        <authorList>
            <person name="Zhang J."/>
            <person name="Kudrna D."/>
            <person name="Lee S."/>
            <person name="Talag J."/>
            <person name="Welchert J."/>
            <person name="Wing R.A."/>
        </authorList>
    </citation>
    <scope>NUCLEOTIDE SEQUENCE [LARGE SCALE GENOMIC DNA]</scope>
</reference>
<evidence type="ECO:0000256" key="5">
    <source>
        <dbReference type="ARBA" id="ARBA00023242"/>
    </source>
</evidence>
<feature type="region of interest" description="Disordered" evidence="6">
    <location>
        <begin position="217"/>
        <end position="241"/>
    </location>
</feature>
<evidence type="ECO:0000313" key="8">
    <source>
        <dbReference type="EnsemblPlants" id="OPUNC05G10360.1"/>
    </source>
</evidence>
<dbReference type="GO" id="GO:0005634">
    <property type="term" value="C:nucleus"/>
    <property type="evidence" value="ECO:0007669"/>
    <property type="project" value="UniProtKB-SubCell"/>
</dbReference>
<evidence type="ECO:0000256" key="4">
    <source>
        <dbReference type="ARBA" id="ARBA00023163"/>
    </source>
</evidence>
<evidence type="ECO:0000259" key="7">
    <source>
        <dbReference type="PROSITE" id="PS51754"/>
    </source>
</evidence>
<dbReference type="AlphaFoldDB" id="A0A0E0L151"/>
<comment type="subcellular location">
    <subcellularLocation>
        <location evidence="1">Nucleus</location>
    </subcellularLocation>
</comment>
<evidence type="ECO:0000256" key="1">
    <source>
        <dbReference type="ARBA" id="ARBA00004123"/>
    </source>
</evidence>
<accession>A0A0E0L151</accession>
<dbReference type="InterPro" id="IPR006458">
    <property type="entry name" value="Ovate_C"/>
</dbReference>
<feature type="compositionally biased region" description="Polar residues" evidence="6">
    <location>
        <begin position="227"/>
        <end position="241"/>
    </location>
</feature>
<feature type="domain" description="OVATE" evidence="7">
    <location>
        <begin position="153"/>
        <end position="213"/>
    </location>
</feature>
<keyword evidence="4" id="KW-0804">Transcription</keyword>
<dbReference type="STRING" id="4537.A0A0E0L151"/>
<evidence type="ECO:0000313" key="9">
    <source>
        <dbReference type="Proteomes" id="UP000026962"/>
    </source>
</evidence>
<evidence type="ECO:0000256" key="6">
    <source>
        <dbReference type="SAM" id="MobiDB-lite"/>
    </source>
</evidence>
<dbReference type="PANTHER" id="PTHR34042:SF1">
    <property type="entry name" value="TRANSCRIPTION REPRESSOR OFP17"/>
    <property type="match status" value="1"/>
</dbReference>
<evidence type="ECO:0000256" key="3">
    <source>
        <dbReference type="ARBA" id="ARBA00023015"/>
    </source>
</evidence>
<organism evidence="8">
    <name type="scientific">Oryza punctata</name>
    <name type="common">Red rice</name>
    <dbReference type="NCBI Taxonomy" id="4537"/>
    <lineage>
        <taxon>Eukaryota</taxon>
        <taxon>Viridiplantae</taxon>
        <taxon>Streptophyta</taxon>
        <taxon>Embryophyta</taxon>
        <taxon>Tracheophyta</taxon>
        <taxon>Spermatophyta</taxon>
        <taxon>Magnoliopsida</taxon>
        <taxon>Liliopsida</taxon>
        <taxon>Poales</taxon>
        <taxon>Poaceae</taxon>
        <taxon>BOP clade</taxon>
        <taxon>Oryzoideae</taxon>
        <taxon>Oryzeae</taxon>
        <taxon>Oryzinae</taxon>
        <taxon>Oryza</taxon>
    </lineage>
</organism>
<dbReference type="eggNOG" id="ENOG502RZCU">
    <property type="taxonomic scope" value="Eukaryota"/>
</dbReference>
<dbReference type="PROSITE" id="PS51754">
    <property type="entry name" value="OVATE"/>
    <property type="match status" value="1"/>
</dbReference>
<dbReference type="GO" id="GO:0045892">
    <property type="term" value="P:negative regulation of DNA-templated transcription"/>
    <property type="evidence" value="ECO:0007669"/>
    <property type="project" value="InterPro"/>
</dbReference>
<dbReference type="PANTHER" id="PTHR34042">
    <property type="entry name" value="TRANSCRIPTION REPRESSOR OFP17"/>
    <property type="match status" value="1"/>
</dbReference>
<dbReference type="Proteomes" id="UP000026962">
    <property type="component" value="Chromosome 5"/>
</dbReference>
<evidence type="ECO:0000256" key="2">
    <source>
        <dbReference type="ARBA" id="ARBA00022491"/>
    </source>
</evidence>
<keyword evidence="2" id="KW-0678">Repressor</keyword>
<reference evidence="8" key="1">
    <citation type="submission" date="2015-04" db="UniProtKB">
        <authorList>
            <consortium name="EnsemblPlants"/>
        </authorList>
    </citation>
    <scope>IDENTIFICATION</scope>
</reference>
<dbReference type="InterPro" id="IPR044686">
    <property type="entry name" value="OFP17"/>
</dbReference>
<keyword evidence="9" id="KW-1185">Reference proteome</keyword>
<sequence length="241" mass="26318">MQASSSTRPLAPSCVACGLLAPCRRALARLFRIPASAALSVRAFRFRTLRRAASKMSPRRHHRRRHPRRRTFRSVRAVFWPLVPPPPPPAAATTTASSTDQGESAAATARARRVAPEAAATAEETATVLAPVPSPETPAYVKMVALLRSRRSGGEEEEGPCRSFEGRLMEMLVEEGKVRDLQDVEELLRCWERLKSPVFVELVCRFYGELCKDLFSPDEEDGGDEGASSTTTITPAGGSSN</sequence>
<name>A0A0E0L151_ORYPU</name>
<dbReference type="OMA" id="AYMKVVA"/>
<feature type="region of interest" description="Disordered" evidence="6">
    <location>
        <begin position="83"/>
        <end position="118"/>
    </location>
</feature>
<keyword evidence="5" id="KW-0539">Nucleus</keyword>
<dbReference type="HOGENOM" id="CLU_080280_0_0_1"/>
<keyword evidence="3" id="KW-0805">Transcription regulation</keyword>